<evidence type="ECO:0000256" key="3">
    <source>
        <dbReference type="ARBA" id="ARBA00023163"/>
    </source>
</evidence>
<proteinExistence type="predicted"/>
<gene>
    <name evidence="7" type="ORF">D8I35_04600</name>
</gene>
<protein>
    <submittedName>
        <fullName evidence="7">TetR/AcrR family transcriptional regulator</fullName>
    </submittedName>
</protein>
<feature type="domain" description="HTH tetR-type" evidence="6">
    <location>
        <begin position="23"/>
        <end position="83"/>
    </location>
</feature>
<keyword evidence="1" id="KW-0805">Transcription regulation</keyword>
<evidence type="ECO:0000256" key="2">
    <source>
        <dbReference type="ARBA" id="ARBA00023125"/>
    </source>
</evidence>
<dbReference type="InterPro" id="IPR036271">
    <property type="entry name" value="Tet_transcr_reg_TetR-rel_C_sf"/>
</dbReference>
<dbReference type="RefSeq" id="WP_122226500.1">
    <property type="nucleotide sequence ID" value="NZ_RDQO01000001.1"/>
</dbReference>
<evidence type="ECO:0000259" key="6">
    <source>
        <dbReference type="PROSITE" id="PS50977"/>
    </source>
</evidence>
<dbReference type="EMBL" id="RDQO01000001">
    <property type="protein sequence ID" value="RMX08375.1"/>
    <property type="molecule type" value="Genomic_DNA"/>
</dbReference>
<keyword evidence="8" id="KW-1185">Reference proteome</keyword>
<dbReference type="GO" id="GO:0003700">
    <property type="term" value="F:DNA-binding transcription factor activity"/>
    <property type="evidence" value="ECO:0007669"/>
    <property type="project" value="TreeGrafter"/>
</dbReference>
<dbReference type="AlphaFoldDB" id="A0A3M6QZJ9"/>
<sequence>MPTSPALASAIASPSKRRRLKPEARIEEILDAALIEFSEHGYAGTRMDDIAQRAGLSKGGLYAHFASKEQLLEALLTRQLQPRLIAESFLMAEQDNVADMIERFLDELYEQLLTPASLAIVRLLITEGFRLPELTRAWLLQHRQTFIDAQRAVFEQCIARGRLQRSALTEHPELLNAPPIMALTASIALGNQAPSNMLAEARQAHRRMLTDMLRPPAPADGSTSGQPGAGASRPRRAGA</sequence>
<dbReference type="InterPro" id="IPR039536">
    <property type="entry name" value="TetR_C_Proteobacteria"/>
</dbReference>
<keyword evidence="2 4" id="KW-0238">DNA-binding</keyword>
<dbReference type="Proteomes" id="UP000278006">
    <property type="component" value="Unassembled WGS sequence"/>
</dbReference>
<dbReference type="SUPFAM" id="SSF46689">
    <property type="entry name" value="Homeodomain-like"/>
    <property type="match status" value="1"/>
</dbReference>
<dbReference type="GO" id="GO:0000976">
    <property type="term" value="F:transcription cis-regulatory region binding"/>
    <property type="evidence" value="ECO:0007669"/>
    <property type="project" value="TreeGrafter"/>
</dbReference>
<dbReference type="FunFam" id="1.10.10.60:FF:000141">
    <property type="entry name" value="TetR family transcriptional regulator"/>
    <property type="match status" value="1"/>
</dbReference>
<dbReference type="InterPro" id="IPR050109">
    <property type="entry name" value="HTH-type_TetR-like_transc_reg"/>
</dbReference>
<organism evidence="7 8">
    <name type="scientific">Corticibacter populi</name>
    <dbReference type="NCBI Taxonomy" id="1550736"/>
    <lineage>
        <taxon>Bacteria</taxon>
        <taxon>Pseudomonadati</taxon>
        <taxon>Pseudomonadota</taxon>
        <taxon>Betaproteobacteria</taxon>
        <taxon>Burkholderiales</taxon>
        <taxon>Comamonadaceae</taxon>
        <taxon>Corticibacter</taxon>
    </lineage>
</organism>
<evidence type="ECO:0000256" key="1">
    <source>
        <dbReference type="ARBA" id="ARBA00023015"/>
    </source>
</evidence>
<accession>A0A3M6QZJ9</accession>
<comment type="caution">
    <text evidence="7">The sequence shown here is derived from an EMBL/GenBank/DDBJ whole genome shotgun (WGS) entry which is preliminary data.</text>
</comment>
<evidence type="ECO:0000256" key="4">
    <source>
        <dbReference type="PROSITE-ProRule" id="PRU00335"/>
    </source>
</evidence>
<dbReference type="PANTHER" id="PTHR30055">
    <property type="entry name" value="HTH-TYPE TRANSCRIPTIONAL REGULATOR RUTR"/>
    <property type="match status" value="1"/>
</dbReference>
<name>A0A3M6QZJ9_9BURK</name>
<keyword evidence="3" id="KW-0804">Transcription</keyword>
<dbReference type="PRINTS" id="PR00455">
    <property type="entry name" value="HTHTETR"/>
</dbReference>
<dbReference type="PROSITE" id="PS50977">
    <property type="entry name" value="HTH_TETR_2"/>
    <property type="match status" value="1"/>
</dbReference>
<dbReference type="Pfam" id="PF00440">
    <property type="entry name" value="TetR_N"/>
    <property type="match status" value="1"/>
</dbReference>
<dbReference type="Gene3D" id="1.10.357.10">
    <property type="entry name" value="Tetracycline Repressor, domain 2"/>
    <property type="match status" value="1"/>
</dbReference>
<evidence type="ECO:0000256" key="5">
    <source>
        <dbReference type="SAM" id="MobiDB-lite"/>
    </source>
</evidence>
<feature type="region of interest" description="Disordered" evidence="5">
    <location>
        <begin position="213"/>
        <end position="239"/>
    </location>
</feature>
<dbReference type="OrthoDB" id="116240at2"/>
<evidence type="ECO:0000313" key="8">
    <source>
        <dbReference type="Proteomes" id="UP000278006"/>
    </source>
</evidence>
<dbReference type="InterPro" id="IPR009057">
    <property type="entry name" value="Homeodomain-like_sf"/>
</dbReference>
<reference evidence="7 8" key="1">
    <citation type="submission" date="2018-10" db="EMBL/GenBank/DDBJ databases">
        <title>Draft genome of Cortibacter populi DSM10536.</title>
        <authorList>
            <person name="Bernier A.-M."/>
            <person name="Bernard K."/>
        </authorList>
    </citation>
    <scope>NUCLEOTIDE SEQUENCE [LARGE SCALE GENOMIC DNA]</scope>
    <source>
        <strain evidence="7 8">DSM 105136</strain>
    </source>
</reference>
<dbReference type="InterPro" id="IPR001647">
    <property type="entry name" value="HTH_TetR"/>
</dbReference>
<evidence type="ECO:0000313" key="7">
    <source>
        <dbReference type="EMBL" id="RMX08375.1"/>
    </source>
</evidence>
<dbReference type="Pfam" id="PF14246">
    <property type="entry name" value="TetR_C_7"/>
    <property type="match status" value="1"/>
</dbReference>
<feature type="DNA-binding region" description="H-T-H motif" evidence="4">
    <location>
        <begin position="46"/>
        <end position="65"/>
    </location>
</feature>
<dbReference type="SUPFAM" id="SSF48498">
    <property type="entry name" value="Tetracyclin repressor-like, C-terminal domain"/>
    <property type="match status" value="1"/>
</dbReference>
<dbReference type="PANTHER" id="PTHR30055:SF223">
    <property type="entry name" value="HTH-TYPE TRANSCRIPTIONAL REGULATOR UIDR"/>
    <property type="match status" value="1"/>
</dbReference>